<comment type="caution">
    <text evidence="3">The sequence shown here is derived from an EMBL/GenBank/DDBJ whole genome shotgun (WGS) entry which is preliminary data.</text>
</comment>
<dbReference type="PANTHER" id="PTHR43798">
    <property type="entry name" value="MONOACYLGLYCEROL LIPASE"/>
    <property type="match status" value="1"/>
</dbReference>
<dbReference type="Pfam" id="PF12697">
    <property type="entry name" value="Abhydrolase_6"/>
    <property type="match status" value="1"/>
</dbReference>
<dbReference type="PRINTS" id="PR00111">
    <property type="entry name" value="ABHYDROLASE"/>
</dbReference>
<proteinExistence type="predicted"/>
<evidence type="ECO:0000313" key="3">
    <source>
        <dbReference type="EMBL" id="GAA0553697.1"/>
    </source>
</evidence>
<dbReference type="EMBL" id="BAAADQ010000016">
    <property type="protein sequence ID" value="GAA0553697.1"/>
    <property type="molecule type" value="Genomic_DNA"/>
</dbReference>
<dbReference type="AlphaFoldDB" id="A0AAV3SW97"/>
<dbReference type="InterPro" id="IPR000073">
    <property type="entry name" value="AB_hydrolase_1"/>
</dbReference>
<evidence type="ECO:0000313" key="4">
    <source>
        <dbReference type="EMBL" id="MEZ3167687.1"/>
    </source>
</evidence>
<dbReference type="RefSeq" id="WP_343780564.1">
    <property type="nucleotide sequence ID" value="NZ_BAAADQ010000016.1"/>
</dbReference>
<keyword evidence="1 4" id="KW-0378">Hydrolase</keyword>
<evidence type="ECO:0000256" key="1">
    <source>
        <dbReference type="ARBA" id="ARBA00022801"/>
    </source>
</evidence>
<feature type="domain" description="AB hydrolase-1" evidence="2">
    <location>
        <begin position="36"/>
        <end position="254"/>
    </location>
</feature>
<keyword evidence="6" id="KW-1185">Reference proteome</keyword>
<dbReference type="GO" id="GO:0016787">
    <property type="term" value="F:hydrolase activity"/>
    <property type="evidence" value="ECO:0007669"/>
    <property type="project" value="UniProtKB-KW"/>
</dbReference>
<dbReference type="GO" id="GO:0016020">
    <property type="term" value="C:membrane"/>
    <property type="evidence" value="ECO:0007669"/>
    <property type="project" value="TreeGrafter"/>
</dbReference>
<reference evidence="3" key="2">
    <citation type="submission" date="2023-12" db="EMBL/GenBank/DDBJ databases">
        <authorList>
            <person name="Sun Q."/>
            <person name="Inoue M."/>
        </authorList>
    </citation>
    <scope>NUCLEOTIDE SEQUENCE</scope>
    <source>
        <strain evidence="3">JCM 14265</strain>
    </source>
</reference>
<name>A0AAV3SW97_9EURY</name>
<gene>
    <name evidence="3" type="primary">pcaD</name>
    <name evidence="4" type="ORF">ABNG02_10175</name>
    <name evidence="3" type="ORF">GCM10008994_30840</name>
</gene>
<evidence type="ECO:0000313" key="6">
    <source>
        <dbReference type="Proteomes" id="UP001567571"/>
    </source>
</evidence>
<evidence type="ECO:0000259" key="2">
    <source>
        <dbReference type="Pfam" id="PF12697"/>
    </source>
</evidence>
<dbReference type="InterPro" id="IPR050266">
    <property type="entry name" value="AB_hydrolase_sf"/>
</dbReference>
<dbReference type="InterPro" id="IPR029058">
    <property type="entry name" value="AB_hydrolase_fold"/>
</dbReference>
<reference evidence="4 6" key="3">
    <citation type="submission" date="2024-06" db="EMBL/GenBank/DDBJ databases">
        <title>Halorubrum miltondacostae sp. nov., a potential PHA producer isolated from an inland solar saltern in Rio Maior, Portugal.</title>
        <authorList>
            <person name="Albuquerque L."/>
            <person name="Viver T."/>
            <person name="Barroso C."/>
            <person name="Claudino R."/>
            <person name="Galvan M."/>
            <person name="Simoes G."/>
            <person name="Lobo Da Cunha A."/>
            <person name="Egas C."/>
        </authorList>
    </citation>
    <scope>NUCLEOTIDE SEQUENCE [LARGE SCALE GENOMIC DNA]</scope>
    <source>
        <strain evidence="4 6">DSM 18646</strain>
    </source>
</reference>
<organism evidence="3 5">
    <name type="scientific">Halorubrum ejinorense</name>
    <dbReference type="NCBI Taxonomy" id="425309"/>
    <lineage>
        <taxon>Archaea</taxon>
        <taxon>Methanobacteriati</taxon>
        <taxon>Methanobacteriota</taxon>
        <taxon>Stenosarchaea group</taxon>
        <taxon>Halobacteria</taxon>
        <taxon>Halobacteriales</taxon>
        <taxon>Haloferacaceae</taxon>
        <taxon>Halorubrum</taxon>
    </lineage>
</organism>
<dbReference type="Proteomes" id="UP001567571">
    <property type="component" value="Unassembled WGS sequence"/>
</dbReference>
<sequence length="269" mass="27960">MPVAENARDGAAIRYEVDARGVGPDDEAVVFCGDVGLGAWQFGWQHAALAGPHTVVTPETRGVGRSDAPPGPYRVETLAADIEAVCAAEGIRNAHLVGYGLGGMVALTAALSSSRPASLAVVGTPPAGDAYHADGVWADPADPSAVEGVLSGLLSVDFREAHPDALERIAEWRLAEDADRETYEAHRAAVEGFDLVDRLFEVTTPTVVVHGSDDAVCPITAGETLAEGLPRGEFVSVDGARHLVGVEASAAVNDHLVGWLAEHATGEFE</sequence>
<dbReference type="EMBL" id="JBEDNW010000005">
    <property type="protein sequence ID" value="MEZ3167687.1"/>
    <property type="molecule type" value="Genomic_DNA"/>
</dbReference>
<protein>
    <submittedName>
        <fullName evidence="3">3-oxoadipate enol-lactonase</fullName>
    </submittedName>
    <submittedName>
        <fullName evidence="4">Alpha/beta hydrolase</fullName>
    </submittedName>
</protein>
<dbReference type="PANTHER" id="PTHR43798:SF31">
    <property type="entry name" value="AB HYDROLASE SUPERFAMILY PROTEIN YCLE"/>
    <property type="match status" value="1"/>
</dbReference>
<accession>A0AAV3SW97</accession>
<dbReference type="Proteomes" id="UP001501425">
    <property type="component" value="Unassembled WGS sequence"/>
</dbReference>
<dbReference type="SUPFAM" id="SSF53474">
    <property type="entry name" value="alpha/beta-Hydrolases"/>
    <property type="match status" value="1"/>
</dbReference>
<evidence type="ECO:0000313" key="5">
    <source>
        <dbReference type="Proteomes" id="UP001501425"/>
    </source>
</evidence>
<dbReference type="Gene3D" id="3.40.50.1820">
    <property type="entry name" value="alpha/beta hydrolase"/>
    <property type="match status" value="1"/>
</dbReference>
<reference evidence="3" key="1">
    <citation type="journal article" date="2014" name="Int. J. Syst. Evol. Microbiol.">
        <title>Complete genome sequence of Corynebacterium casei LMG S-19264T (=DSM 44701T), isolated from a smear-ripened cheese.</title>
        <authorList>
            <consortium name="US DOE Joint Genome Institute (JGI-PGF)"/>
            <person name="Walter F."/>
            <person name="Albersmeier A."/>
            <person name="Kalinowski J."/>
            <person name="Ruckert C."/>
        </authorList>
    </citation>
    <scope>NUCLEOTIDE SEQUENCE</scope>
    <source>
        <strain evidence="3">JCM 14265</strain>
    </source>
</reference>